<evidence type="ECO:0000256" key="1">
    <source>
        <dbReference type="SAM" id="MobiDB-lite"/>
    </source>
</evidence>
<keyword evidence="3" id="KW-1185">Reference proteome</keyword>
<feature type="compositionally biased region" description="Basic and acidic residues" evidence="1">
    <location>
        <begin position="1"/>
        <end position="14"/>
    </location>
</feature>
<dbReference type="RefSeq" id="XP_013958905.1">
    <property type="nucleotide sequence ID" value="XM_014103430.1"/>
</dbReference>
<proteinExistence type="predicted"/>
<protein>
    <submittedName>
        <fullName evidence="2">Uncharacterized protein</fullName>
    </submittedName>
</protein>
<sequence>MAGKYRGETVDGRGHSLVTAQQGQSMKPTLSSSFQSSTARTDLPAGVHTPVNSQCPHVPKHSRYFSVMIVMRNCWFDVVPRNVASWFEIQFKIQSVSVGNKSLS</sequence>
<feature type="region of interest" description="Disordered" evidence="1">
    <location>
        <begin position="1"/>
        <end position="52"/>
    </location>
</feature>
<dbReference type="VEuPathDB" id="FungiDB:TRIVIDRAFT_215653"/>
<organism evidence="2 3">
    <name type="scientific">Hypocrea virens (strain Gv29-8 / FGSC 10586)</name>
    <name type="common">Gliocladium virens</name>
    <name type="synonym">Trichoderma virens</name>
    <dbReference type="NCBI Taxonomy" id="413071"/>
    <lineage>
        <taxon>Eukaryota</taxon>
        <taxon>Fungi</taxon>
        <taxon>Dikarya</taxon>
        <taxon>Ascomycota</taxon>
        <taxon>Pezizomycotina</taxon>
        <taxon>Sordariomycetes</taxon>
        <taxon>Hypocreomycetidae</taxon>
        <taxon>Hypocreales</taxon>
        <taxon>Hypocreaceae</taxon>
        <taxon>Trichoderma</taxon>
    </lineage>
</organism>
<dbReference type="GeneID" id="25790972"/>
<comment type="caution">
    <text evidence="2">The sequence shown here is derived from an EMBL/GenBank/DDBJ whole genome shotgun (WGS) entry which is preliminary data.</text>
</comment>
<evidence type="ECO:0000313" key="3">
    <source>
        <dbReference type="Proteomes" id="UP000007115"/>
    </source>
</evidence>
<accession>G9MMY4</accession>
<feature type="compositionally biased region" description="Polar residues" evidence="1">
    <location>
        <begin position="18"/>
        <end position="40"/>
    </location>
</feature>
<gene>
    <name evidence="2" type="ORF">TRIVIDRAFT_215653</name>
</gene>
<dbReference type="Proteomes" id="UP000007115">
    <property type="component" value="Unassembled WGS sequence"/>
</dbReference>
<dbReference type="HOGENOM" id="CLU_2250519_0_0_1"/>
<evidence type="ECO:0000313" key="2">
    <source>
        <dbReference type="EMBL" id="EHK24702.1"/>
    </source>
</evidence>
<dbReference type="EMBL" id="ABDF02000004">
    <property type="protein sequence ID" value="EHK24702.1"/>
    <property type="molecule type" value="Genomic_DNA"/>
</dbReference>
<name>G9MMY4_HYPVG</name>
<dbReference type="InParanoid" id="G9MMY4"/>
<dbReference type="AlphaFoldDB" id="G9MMY4"/>
<reference evidence="2 3" key="1">
    <citation type="journal article" date="2011" name="Genome Biol.">
        <title>Comparative genome sequence analysis underscores mycoparasitism as the ancestral life style of Trichoderma.</title>
        <authorList>
            <person name="Kubicek C.P."/>
            <person name="Herrera-Estrella A."/>
            <person name="Seidl-Seiboth V."/>
            <person name="Martinez D.A."/>
            <person name="Druzhinina I.S."/>
            <person name="Thon M."/>
            <person name="Zeilinger S."/>
            <person name="Casas-Flores S."/>
            <person name="Horwitz B.A."/>
            <person name="Mukherjee P.K."/>
            <person name="Mukherjee M."/>
            <person name="Kredics L."/>
            <person name="Alcaraz L.D."/>
            <person name="Aerts A."/>
            <person name="Antal Z."/>
            <person name="Atanasova L."/>
            <person name="Cervantes-Badillo M.G."/>
            <person name="Challacombe J."/>
            <person name="Chertkov O."/>
            <person name="McCluskey K."/>
            <person name="Coulpier F."/>
            <person name="Deshpande N."/>
            <person name="von Doehren H."/>
            <person name="Ebbole D.J."/>
            <person name="Esquivel-Naranjo E.U."/>
            <person name="Fekete E."/>
            <person name="Flipphi M."/>
            <person name="Glaser F."/>
            <person name="Gomez-Rodriguez E.Y."/>
            <person name="Gruber S."/>
            <person name="Han C."/>
            <person name="Henrissat B."/>
            <person name="Hermosa R."/>
            <person name="Hernandez-Onate M."/>
            <person name="Karaffa L."/>
            <person name="Kosti I."/>
            <person name="Le Crom S."/>
            <person name="Lindquist E."/>
            <person name="Lucas S."/>
            <person name="Luebeck M."/>
            <person name="Luebeck P.S."/>
            <person name="Margeot A."/>
            <person name="Metz B."/>
            <person name="Misra M."/>
            <person name="Nevalainen H."/>
            <person name="Omann M."/>
            <person name="Packer N."/>
            <person name="Perrone G."/>
            <person name="Uresti-Rivera E.E."/>
            <person name="Salamov A."/>
            <person name="Schmoll M."/>
            <person name="Seiboth B."/>
            <person name="Shapiro H."/>
            <person name="Sukno S."/>
            <person name="Tamayo-Ramos J.A."/>
            <person name="Tisch D."/>
            <person name="Wiest A."/>
            <person name="Wilkinson H.H."/>
            <person name="Zhang M."/>
            <person name="Coutinho P.M."/>
            <person name="Kenerley C.M."/>
            <person name="Monte E."/>
            <person name="Baker S.E."/>
            <person name="Grigoriev I.V."/>
        </authorList>
    </citation>
    <scope>NUCLEOTIDE SEQUENCE [LARGE SCALE GENOMIC DNA]</scope>
    <source>
        <strain evidence="3">Gv29-8 / FGSC 10586</strain>
    </source>
</reference>